<sequence length="180" mass="20614">MSAESIEDIAWELSMLAEERGRMIEKVVEEVEANEKEFLEDPQGEECEEGKDLDEAIGFQTKEEVLAEEACIGHEIIEESPPYFKVLLSKAPFADLCQDKAKPSTIPLGGCDGSQSMMEYMVWGKEEEEEKEKERSRGWRLHLTQVQESSSNVIPYAHDFRLHLDVENLNFKEVLGWTKT</sequence>
<dbReference type="Proteomes" id="UP001497516">
    <property type="component" value="Chromosome 10"/>
</dbReference>
<evidence type="ECO:0000313" key="1">
    <source>
        <dbReference type="EMBL" id="CAL1360203.1"/>
    </source>
</evidence>
<protein>
    <submittedName>
        <fullName evidence="1">Uncharacterized protein</fullName>
    </submittedName>
</protein>
<reference evidence="1 2" key="1">
    <citation type="submission" date="2024-04" db="EMBL/GenBank/DDBJ databases">
        <authorList>
            <person name="Fracassetti M."/>
        </authorList>
    </citation>
    <scope>NUCLEOTIDE SEQUENCE [LARGE SCALE GENOMIC DNA]</scope>
</reference>
<keyword evidence="2" id="KW-1185">Reference proteome</keyword>
<name>A0AAV2CWG5_9ROSI</name>
<organism evidence="1 2">
    <name type="scientific">Linum trigynum</name>
    <dbReference type="NCBI Taxonomy" id="586398"/>
    <lineage>
        <taxon>Eukaryota</taxon>
        <taxon>Viridiplantae</taxon>
        <taxon>Streptophyta</taxon>
        <taxon>Embryophyta</taxon>
        <taxon>Tracheophyta</taxon>
        <taxon>Spermatophyta</taxon>
        <taxon>Magnoliopsida</taxon>
        <taxon>eudicotyledons</taxon>
        <taxon>Gunneridae</taxon>
        <taxon>Pentapetalae</taxon>
        <taxon>rosids</taxon>
        <taxon>fabids</taxon>
        <taxon>Malpighiales</taxon>
        <taxon>Linaceae</taxon>
        <taxon>Linum</taxon>
    </lineage>
</organism>
<accession>A0AAV2CWG5</accession>
<gene>
    <name evidence="1" type="ORF">LTRI10_LOCUS7653</name>
</gene>
<evidence type="ECO:0000313" key="2">
    <source>
        <dbReference type="Proteomes" id="UP001497516"/>
    </source>
</evidence>
<dbReference type="AlphaFoldDB" id="A0AAV2CWG5"/>
<proteinExistence type="predicted"/>
<dbReference type="EMBL" id="OZ034814">
    <property type="protein sequence ID" value="CAL1360203.1"/>
    <property type="molecule type" value="Genomic_DNA"/>
</dbReference>